<dbReference type="FunFam" id="3.30.70.2510:FF:000001">
    <property type="entry name" value="tRNA pseudouridine synthase Pus10"/>
    <property type="match status" value="1"/>
</dbReference>
<dbReference type="Gene3D" id="3.30.70.3190">
    <property type="match status" value="1"/>
</dbReference>
<reference evidence="11 12" key="1">
    <citation type="submission" date="2024-01" db="EMBL/GenBank/DDBJ databases">
        <title>The genomes of 5 underutilized Papilionoideae crops provide insights into root nodulation and disease resistance.</title>
        <authorList>
            <person name="Yuan L."/>
        </authorList>
    </citation>
    <scope>NUCLEOTIDE SEQUENCE [LARGE SCALE GENOMIC DNA]</scope>
    <source>
        <strain evidence="11">LY-2023</strain>
        <tissue evidence="11">Leaf</tissue>
    </source>
</reference>
<evidence type="ECO:0000259" key="9">
    <source>
        <dbReference type="Pfam" id="PF21237"/>
    </source>
</evidence>
<feature type="domain" description="Pus10 N-terminal eukaryotes" evidence="9">
    <location>
        <begin position="87"/>
        <end position="215"/>
    </location>
</feature>
<sequence>MLSNQPTVGVAIRWGTVSGMAETDLVEKDLEQLLPTLPSDAVNHFLSLGLCVRCIFRLFGVQGRVYTSPSLSPSLFPPPFPIPTQVCRLCLGILQFHNQNVPLLISNMLKQHAYHFDTFSLEVSIPSIILHNDNSLRSYMKAKYGSQPWFQQNSLIGCVSTKDALKFSILSPLENLLECKSTSMSSFRIRLTYSHAEASKGDEKTSDSAAEWRKRRKTGESNVVGERQSSSSLEHESSDCCKFLLEMANEPCDFTFSCYRTPFYFGGRYLKYSRNVSQTRWIIDDERMGEASVEEIIGGNILQACQGDSFKFHAAGREDIDVRMLGPGRPFLVEVQNARYVPSELTVEDVEKRINKLENKLVRVKNLKLVGSDGWNLMREGEAEKQKQYAALVWISRPLKDDDFQCVSSLKDLKVLQKTPIRVLHRRSPLEREKIIHWMKIETIAGSSQYFLLHLCTQAGTYIKEFVHGDLGRTHPSIGSILGCRAEILQLDVTDIKMECFLA</sequence>
<accession>A0AAN9FTH4</accession>
<dbReference type="PANTHER" id="PTHR21568:SF0">
    <property type="entry name" value="TRNA PSEUDOURIDINE SYNTHASE PUS10"/>
    <property type="match status" value="1"/>
</dbReference>
<dbReference type="InterPro" id="IPR048742">
    <property type="entry name" value="Pus10_N_euk"/>
</dbReference>
<evidence type="ECO:0000256" key="7">
    <source>
        <dbReference type="ARBA" id="ARBA00083669"/>
    </source>
</evidence>
<dbReference type="AlphaFoldDB" id="A0AAN9FTH4"/>
<feature type="compositionally biased region" description="Basic and acidic residues" evidence="8">
    <location>
        <begin position="200"/>
        <end position="212"/>
    </location>
</feature>
<dbReference type="Gene3D" id="3.30.70.2510">
    <property type="match status" value="1"/>
</dbReference>
<evidence type="ECO:0000256" key="2">
    <source>
        <dbReference type="ARBA" id="ARBA00012787"/>
    </source>
</evidence>
<dbReference type="GO" id="GO:0160148">
    <property type="term" value="F:tRNA pseudouridine(55) synthase activity"/>
    <property type="evidence" value="ECO:0007669"/>
    <property type="project" value="UniProtKB-EC"/>
</dbReference>
<evidence type="ECO:0000256" key="3">
    <source>
        <dbReference type="ARBA" id="ARBA00022694"/>
    </source>
</evidence>
<dbReference type="InterPro" id="IPR039894">
    <property type="entry name" value="Pus10-like"/>
</dbReference>
<evidence type="ECO:0000256" key="4">
    <source>
        <dbReference type="ARBA" id="ARBA00023235"/>
    </source>
</evidence>
<dbReference type="Proteomes" id="UP001359559">
    <property type="component" value="Unassembled WGS sequence"/>
</dbReference>
<name>A0AAN9FTH4_CLITE</name>
<evidence type="ECO:0000259" key="10">
    <source>
        <dbReference type="Pfam" id="PF21238"/>
    </source>
</evidence>
<feature type="region of interest" description="Disordered" evidence="8">
    <location>
        <begin position="200"/>
        <end position="230"/>
    </location>
</feature>
<comment type="caution">
    <text evidence="11">The sequence shown here is derived from an EMBL/GenBank/DDBJ whole genome shotgun (WGS) entry which is preliminary data.</text>
</comment>
<comment type="similarity">
    <text evidence="1">Belongs to the pseudouridine synthase Pus10 family.</text>
</comment>
<evidence type="ECO:0000313" key="11">
    <source>
        <dbReference type="EMBL" id="KAK7280791.1"/>
    </source>
</evidence>
<dbReference type="EMBL" id="JAYKXN010000006">
    <property type="protein sequence ID" value="KAK7280791.1"/>
    <property type="molecule type" value="Genomic_DNA"/>
</dbReference>
<protein>
    <recommendedName>
        <fullName evidence="2">tRNA pseudouridine(55) synthase</fullName>
        <ecNumber evidence="2">5.4.99.25</ecNumber>
    </recommendedName>
    <alternativeName>
        <fullName evidence="7">tRNA pseudouridine 55 synthase</fullName>
    </alternativeName>
    <alternativeName>
        <fullName evidence="5">tRNA pseudouridylate synthase</fullName>
    </alternativeName>
    <alternativeName>
        <fullName evidence="6">tRNA-uridine isomerase</fullName>
    </alternativeName>
</protein>
<dbReference type="FunFam" id="3.30.70.3190:FF:000001">
    <property type="entry name" value="tRNA pseudouridine synthase Pus10"/>
    <property type="match status" value="1"/>
</dbReference>
<evidence type="ECO:0000256" key="1">
    <source>
        <dbReference type="ARBA" id="ARBA00009652"/>
    </source>
</evidence>
<keyword evidence="4" id="KW-0413">Isomerase</keyword>
<organism evidence="11 12">
    <name type="scientific">Clitoria ternatea</name>
    <name type="common">Butterfly pea</name>
    <dbReference type="NCBI Taxonomy" id="43366"/>
    <lineage>
        <taxon>Eukaryota</taxon>
        <taxon>Viridiplantae</taxon>
        <taxon>Streptophyta</taxon>
        <taxon>Embryophyta</taxon>
        <taxon>Tracheophyta</taxon>
        <taxon>Spermatophyta</taxon>
        <taxon>Magnoliopsida</taxon>
        <taxon>eudicotyledons</taxon>
        <taxon>Gunneridae</taxon>
        <taxon>Pentapetalae</taxon>
        <taxon>rosids</taxon>
        <taxon>fabids</taxon>
        <taxon>Fabales</taxon>
        <taxon>Fabaceae</taxon>
        <taxon>Papilionoideae</taxon>
        <taxon>50 kb inversion clade</taxon>
        <taxon>NPAAA clade</taxon>
        <taxon>indigoferoid/millettioid clade</taxon>
        <taxon>Phaseoleae</taxon>
        <taxon>Clitoria</taxon>
    </lineage>
</organism>
<dbReference type="SUPFAM" id="SSF55120">
    <property type="entry name" value="Pseudouridine synthase"/>
    <property type="match status" value="1"/>
</dbReference>
<dbReference type="GO" id="GO:0003723">
    <property type="term" value="F:RNA binding"/>
    <property type="evidence" value="ECO:0007669"/>
    <property type="project" value="InterPro"/>
</dbReference>
<dbReference type="Pfam" id="PF21237">
    <property type="entry name" value="Pus10_N_euk"/>
    <property type="match status" value="1"/>
</dbReference>
<dbReference type="Pfam" id="PF21238">
    <property type="entry name" value="Pus10_C"/>
    <property type="match status" value="1"/>
</dbReference>
<dbReference type="InterPro" id="IPR048741">
    <property type="entry name" value="Pus10-like_C"/>
</dbReference>
<evidence type="ECO:0000256" key="8">
    <source>
        <dbReference type="SAM" id="MobiDB-lite"/>
    </source>
</evidence>
<evidence type="ECO:0000256" key="6">
    <source>
        <dbReference type="ARBA" id="ARBA00079393"/>
    </source>
</evidence>
<dbReference type="EC" id="5.4.99.25" evidence="2"/>
<feature type="domain" description="Pus10-like C-terminal" evidence="10">
    <location>
        <begin position="264"/>
        <end position="496"/>
    </location>
</feature>
<keyword evidence="12" id="KW-1185">Reference proteome</keyword>
<gene>
    <name evidence="11" type="ORF">RJT34_25858</name>
</gene>
<proteinExistence type="inferred from homology"/>
<dbReference type="PANTHER" id="PTHR21568">
    <property type="entry name" value="TRNA PSEUDOURIDINE SYNTHASE PUS10"/>
    <property type="match status" value="1"/>
</dbReference>
<evidence type="ECO:0000256" key="5">
    <source>
        <dbReference type="ARBA" id="ARBA00075270"/>
    </source>
</evidence>
<dbReference type="InterPro" id="IPR020103">
    <property type="entry name" value="PsdUridine_synth_cat_dom_sf"/>
</dbReference>
<keyword evidence="3" id="KW-0819">tRNA processing</keyword>
<dbReference type="NCBIfam" id="TIGR01213">
    <property type="entry name" value="pseudo_Pus10arc"/>
    <property type="match status" value="1"/>
</dbReference>
<dbReference type="GO" id="GO:0031119">
    <property type="term" value="P:tRNA pseudouridine synthesis"/>
    <property type="evidence" value="ECO:0007669"/>
    <property type="project" value="UniProtKB-ARBA"/>
</dbReference>
<evidence type="ECO:0000313" key="12">
    <source>
        <dbReference type="Proteomes" id="UP001359559"/>
    </source>
</evidence>